<sequence>MQANIQINNSLPSQPSFTSQASNVTVQPLQEFRNCKCLVCHILKKYCFQSIGDEPSQNKNFVTQNKQNEDVNMNNATVIINNNNP</sequence>
<organism evidence="2 3">
    <name type="scientific">Gigaspora margarita</name>
    <dbReference type="NCBI Taxonomy" id="4874"/>
    <lineage>
        <taxon>Eukaryota</taxon>
        <taxon>Fungi</taxon>
        <taxon>Fungi incertae sedis</taxon>
        <taxon>Mucoromycota</taxon>
        <taxon>Glomeromycotina</taxon>
        <taxon>Glomeromycetes</taxon>
        <taxon>Diversisporales</taxon>
        <taxon>Gigasporaceae</taxon>
        <taxon>Gigaspora</taxon>
    </lineage>
</organism>
<reference evidence="2 3" key="1">
    <citation type="journal article" date="2019" name="Environ. Microbiol.">
        <title>At the nexus of three kingdoms: the genome of the mycorrhizal fungus Gigaspora margarita provides insights into plant, endobacterial and fungal interactions.</title>
        <authorList>
            <person name="Venice F."/>
            <person name="Ghignone S."/>
            <person name="Salvioli di Fossalunga A."/>
            <person name="Amselem J."/>
            <person name="Novero M."/>
            <person name="Xianan X."/>
            <person name="Sedzielewska Toro K."/>
            <person name="Morin E."/>
            <person name="Lipzen A."/>
            <person name="Grigoriev I.V."/>
            <person name="Henrissat B."/>
            <person name="Martin F.M."/>
            <person name="Bonfante P."/>
        </authorList>
    </citation>
    <scope>NUCLEOTIDE SEQUENCE [LARGE SCALE GENOMIC DNA]</scope>
    <source>
        <strain evidence="2 3">BEG34</strain>
    </source>
</reference>
<protein>
    <submittedName>
        <fullName evidence="2">Uncharacterized protein</fullName>
    </submittedName>
</protein>
<proteinExistence type="predicted"/>
<gene>
    <name evidence="2" type="ORF">F8M41_006906</name>
</gene>
<evidence type="ECO:0000256" key="1">
    <source>
        <dbReference type="SAM" id="MobiDB-lite"/>
    </source>
</evidence>
<dbReference type="OrthoDB" id="2481234at2759"/>
<dbReference type="EMBL" id="WTPW01001689">
    <property type="protein sequence ID" value="KAF0420752.1"/>
    <property type="molecule type" value="Genomic_DNA"/>
</dbReference>
<evidence type="ECO:0000313" key="2">
    <source>
        <dbReference type="EMBL" id="KAF0420752.1"/>
    </source>
</evidence>
<name>A0A8H3X6F8_GIGMA</name>
<dbReference type="AlphaFoldDB" id="A0A8H3X6F8"/>
<accession>A0A8H3X6F8</accession>
<keyword evidence="3" id="KW-1185">Reference proteome</keyword>
<feature type="region of interest" description="Disordered" evidence="1">
    <location>
        <begin position="1"/>
        <end position="22"/>
    </location>
</feature>
<comment type="caution">
    <text evidence="2">The sequence shown here is derived from an EMBL/GenBank/DDBJ whole genome shotgun (WGS) entry which is preliminary data.</text>
</comment>
<dbReference type="Proteomes" id="UP000439903">
    <property type="component" value="Unassembled WGS sequence"/>
</dbReference>
<evidence type="ECO:0000313" key="3">
    <source>
        <dbReference type="Proteomes" id="UP000439903"/>
    </source>
</evidence>